<protein>
    <submittedName>
        <fullName evidence="3">Uncharacterized protein</fullName>
    </submittedName>
</protein>
<keyword evidence="1 2" id="KW-0193">Cuticle</keyword>
<reference evidence="4" key="1">
    <citation type="submission" date="2020-01" db="EMBL/GenBank/DDBJ databases">
        <title>Draft genome sequence of the Termite Coptotermes fromosanus.</title>
        <authorList>
            <person name="Itakura S."/>
            <person name="Yosikawa Y."/>
            <person name="Umezawa K."/>
        </authorList>
    </citation>
    <scope>NUCLEOTIDE SEQUENCE [LARGE SCALE GENOMIC DNA]</scope>
</reference>
<comment type="caution">
    <text evidence="3">The sequence shown here is derived from an EMBL/GenBank/DDBJ whole genome shotgun (WGS) entry which is preliminary data.</text>
</comment>
<keyword evidence="4" id="KW-1185">Reference proteome</keyword>
<dbReference type="EMBL" id="BLKM01000799">
    <property type="protein sequence ID" value="GFG38640.1"/>
    <property type="molecule type" value="Genomic_DNA"/>
</dbReference>
<accession>A0A6L2Q3U4</accession>
<dbReference type="OrthoDB" id="6368834at2759"/>
<evidence type="ECO:0000256" key="2">
    <source>
        <dbReference type="PROSITE-ProRule" id="PRU00497"/>
    </source>
</evidence>
<evidence type="ECO:0000313" key="3">
    <source>
        <dbReference type="EMBL" id="GFG38640.1"/>
    </source>
</evidence>
<dbReference type="PRINTS" id="PR00947">
    <property type="entry name" value="CUTICLE"/>
</dbReference>
<name>A0A6L2Q3U4_COPFO</name>
<dbReference type="GO" id="GO:0008010">
    <property type="term" value="F:structural constituent of chitin-based larval cuticle"/>
    <property type="evidence" value="ECO:0007669"/>
    <property type="project" value="TreeGrafter"/>
</dbReference>
<dbReference type="AlphaFoldDB" id="A0A6L2Q3U4"/>
<dbReference type="PANTHER" id="PTHR10380">
    <property type="entry name" value="CUTICLE PROTEIN"/>
    <property type="match status" value="1"/>
</dbReference>
<sequence>MLVTSAMASPLYSTPRMELLAPPIPITYSPPHVPAPVYGAPPVPSDRQFISPASIQHNQAPALTPEISGPVTQNEGPLLSPTSLSEDTAPITPPEELIHIPEGSISIPKGSNQLLLPPGTRISIRDSLGQFSHGFSDKNGTTVSEQGILLNTNDDWEAVIVKKGFYSYISPDGTPISVSYVADENGFRATGEHIPSI</sequence>
<dbReference type="InterPro" id="IPR000618">
    <property type="entry name" value="Insect_cuticle"/>
</dbReference>
<evidence type="ECO:0000313" key="4">
    <source>
        <dbReference type="Proteomes" id="UP000502823"/>
    </source>
</evidence>
<dbReference type="PROSITE" id="PS00233">
    <property type="entry name" value="CHIT_BIND_RR_1"/>
    <property type="match status" value="1"/>
</dbReference>
<dbReference type="PROSITE" id="PS51155">
    <property type="entry name" value="CHIT_BIND_RR_2"/>
    <property type="match status" value="1"/>
</dbReference>
<organism evidence="3 4">
    <name type="scientific">Coptotermes formosanus</name>
    <name type="common">Formosan subterranean termite</name>
    <dbReference type="NCBI Taxonomy" id="36987"/>
    <lineage>
        <taxon>Eukaryota</taxon>
        <taxon>Metazoa</taxon>
        <taxon>Ecdysozoa</taxon>
        <taxon>Arthropoda</taxon>
        <taxon>Hexapoda</taxon>
        <taxon>Insecta</taxon>
        <taxon>Pterygota</taxon>
        <taxon>Neoptera</taxon>
        <taxon>Polyneoptera</taxon>
        <taxon>Dictyoptera</taxon>
        <taxon>Blattodea</taxon>
        <taxon>Blattoidea</taxon>
        <taxon>Termitoidae</taxon>
        <taxon>Rhinotermitidae</taxon>
        <taxon>Coptotermes</taxon>
    </lineage>
</organism>
<dbReference type="InterPro" id="IPR031311">
    <property type="entry name" value="CHIT_BIND_RR_consensus"/>
</dbReference>
<dbReference type="PANTHER" id="PTHR10380:SF173">
    <property type="entry name" value="CUTICULAR PROTEIN 47EF, ISOFORM C-RELATED"/>
    <property type="match status" value="1"/>
</dbReference>
<gene>
    <name evidence="3" type="ORF">Cfor_09233</name>
</gene>
<dbReference type="InterPro" id="IPR050468">
    <property type="entry name" value="Cuticle_Struct_Prot"/>
</dbReference>
<dbReference type="Proteomes" id="UP000502823">
    <property type="component" value="Unassembled WGS sequence"/>
</dbReference>
<dbReference type="InParanoid" id="A0A6L2Q3U4"/>
<evidence type="ECO:0000256" key="1">
    <source>
        <dbReference type="ARBA" id="ARBA00022460"/>
    </source>
</evidence>
<proteinExistence type="predicted"/>
<dbReference type="GO" id="GO:0062129">
    <property type="term" value="C:chitin-based extracellular matrix"/>
    <property type="evidence" value="ECO:0007669"/>
    <property type="project" value="TreeGrafter"/>
</dbReference>
<dbReference type="Pfam" id="PF00379">
    <property type="entry name" value="Chitin_bind_4"/>
    <property type="match status" value="1"/>
</dbReference>